<evidence type="ECO:0000313" key="1">
    <source>
        <dbReference type="EMBL" id="VDO36614.1"/>
    </source>
</evidence>
<proteinExistence type="predicted"/>
<organism evidence="3">
    <name type="scientific">Haemonchus placei</name>
    <name type="common">Barber's pole worm</name>
    <dbReference type="NCBI Taxonomy" id="6290"/>
    <lineage>
        <taxon>Eukaryota</taxon>
        <taxon>Metazoa</taxon>
        <taxon>Ecdysozoa</taxon>
        <taxon>Nematoda</taxon>
        <taxon>Chromadorea</taxon>
        <taxon>Rhabditida</taxon>
        <taxon>Rhabditina</taxon>
        <taxon>Rhabditomorpha</taxon>
        <taxon>Strongyloidea</taxon>
        <taxon>Trichostrongylidae</taxon>
        <taxon>Haemonchus</taxon>
    </lineage>
</organism>
<gene>
    <name evidence="1" type="ORF">HPLM_LOCUS9102</name>
</gene>
<dbReference type="OMA" id="TANWYAY"/>
<name>A0A0N4WEN4_HAEPC</name>
<evidence type="ECO:0000313" key="3">
    <source>
        <dbReference type="WBParaSite" id="HPLM_0000911001-mRNA-1"/>
    </source>
</evidence>
<evidence type="ECO:0000313" key="2">
    <source>
        <dbReference type="Proteomes" id="UP000268014"/>
    </source>
</evidence>
<dbReference type="WBParaSite" id="HPLM_0000911001-mRNA-1">
    <property type="protein sequence ID" value="HPLM_0000911001-mRNA-1"/>
    <property type="gene ID" value="HPLM_0000911001"/>
</dbReference>
<reference evidence="1 2" key="2">
    <citation type="submission" date="2018-11" db="EMBL/GenBank/DDBJ databases">
        <authorList>
            <consortium name="Pathogen Informatics"/>
        </authorList>
    </citation>
    <scope>NUCLEOTIDE SEQUENCE [LARGE SCALE GENOMIC DNA]</scope>
    <source>
        <strain evidence="1 2">MHpl1</strain>
    </source>
</reference>
<dbReference type="Proteomes" id="UP000268014">
    <property type="component" value="Unassembled WGS sequence"/>
</dbReference>
<keyword evidence="2" id="KW-1185">Reference proteome</keyword>
<dbReference type="EMBL" id="UZAF01016995">
    <property type="protein sequence ID" value="VDO36614.1"/>
    <property type="molecule type" value="Genomic_DNA"/>
</dbReference>
<dbReference type="AlphaFoldDB" id="A0A0N4WEN4"/>
<sequence length="91" mass="10498">MTMPGRRKLDKQTWLWRNHVRDKVRGKKKQYNAFLIEKTVWQRYQLAKKETKKAVASEKAAHADLERNSSLVMVSGTFTGSLRPATARPGI</sequence>
<protein>
    <submittedName>
        <fullName evidence="3">Transposase</fullName>
    </submittedName>
</protein>
<dbReference type="OrthoDB" id="5865456at2759"/>
<accession>A0A0N4WEN4</accession>
<reference evidence="3" key="1">
    <citation type="submission" date="2017-02" db="UniProtKB">
        <authorList>
            <consortium name="WormBaseParasite"/>
        </authorList>
    </citation>
    <scope>IDENTIFICATION</scope>
</reference>